<gene>
    <name evidence="4" type="ORF">K3148_03780</name>
</gene>
<feature type="domain" description="TNase-like" evidence="3">
    <location>
        <begin position="35"/>
        <end position="148"/>
    </location>
</feature>
<protein>
    <submittedName>
        <fullName evidence="4">Excalibur calcium-binding domain-containing protein</fullName>
    </submittedName>
</protein>
<evidence type="ECO:0000313" key="4">
    <source>
        <dbReference type="EMBL" id="QZD90522.1"/>
    </source>
</evidence>
<feature type="region of interest" description="Disordered" evidence="1">
    <location>
        <begin position="220"/>
        <end position="240"/>
    </location>
</feature>
<dbReference type="Gene3D" id="2.40.50.90">
    <property type="match status" value="1"/>
</dbReference>
<evidence type="ECO:0000313" key="5">
    <source>
        <dbReference type="Proteomes" id="UP000824281"/>
    </source>
</evidence>
<dbReference type="Proteomes" id="UP000824281">
    <property type="component" value="Chromosome"/>
</dbReference>
<dbReference type="InterPro" id="IPR035437">
    <property type="entry name" value="SNase_OB-fold_sf"/>
</dbReference>
<feature type="signal peptide" evidence="2">
    <location>
        <begin position="1"/>
        <end position="25"/>
    </location>
</feature>
<feature type="chain" id="PRO_5046602575" evidence="2">
    <location>
        <begin position="26"/>
        <end position="240"/>
    </location>
</feature>
<dbReference type="PROSITE" id="PS50830">
    <property type="entry name" value="TNASE_3"/>
    <property type="match status" value="1"/>
</dbReference>
<name>A0ABX8ZNG6_9SPHN</name>
<evidence type="ECO:0000256" key="1">
    <source>
        <dbReference type="SAM" id="MobiDB-lite"/>
    </source>
</evidence>
<organism evidence="4 5">
    <name type="scientific">Qipengyuania aurantiaca</name>
    <dbReference type="NCBI Taxonomy" id="2867233"/>
    <lineage>
        <taxon>Bacteria</taxon>
        <taxon>Pseudomonadati</taxon>
        <taxon>Pseudomonadota</taxon>
        <taxon>Alphaproteobacteria</taxon>
        <taxon>Sphingomonadales</taxon>
        <taxon>Erythrobacteraceae</taxon>
        <taxon>Qipengyuania</taxon>
    </lineage>
</organism>
<evidence type="ECO:0000259" key="3">
    <source>
        <dbReference type="PROSITE" id="PS50830"/>
    </source>
</evidence>
<dbReference type="EMBL" id="CP081295">
    <property type="protein sequence ID" value="QZD90522.1"/>
    <property type="molecule type" value="Genomic_DNA"/>
</dbReference>
<dbReference type="SMART" id="SM00894">
    <property type="entry name" value="Excalibur"/>
    <property type="match status" value="1"/>
</dbReference>
<dbReference type="SMART" id="SM00318">
    <property type="entry name" value="SNc"/>
    <property type="match status" value="1"/>
</dbReference>
<dbReference type="InterPro" id="IPR016071">
    <property type="entry name" value="Staphylococal_nuclease_OB-fold"/>
</dbReference>
<accession>A0ABX8ZNG6</accession>
<dbReference type="SUPFAM" id="SSF50199">
    <property type="entry name" value="Staphylococcal nuclease"/>
    <property type="match status" value="1"/>
</dbReference>
<dbReference type="InterPro" id="IPR008613">
    <property type="entry name" value="Excalibur_Ca-bd_domain"/>
</dbReference>
<sequence>MQAISRVLACCGIAGTLAVSTPALAQVYFGTALAIDGDTIELGGERIRLFGIDAVEASQNCERDGETWACGRDAAAALGAIVEGGNLQCESRDVDRYGRVVAVCTRDGRDIGRAMVRMGLAVALPEFSRDYIVDEEAARSRKVGIWAGSFQTPKDFRATDPATVQNERAMLAEQRARKEANDREAARSFSEQTRASVYYRNCREARAAGVTPLYRGQPGYGEHMDGDGDGIACEPYRGRR</sequence>
<keyword evidence="2" id="KW-0732">Signal</keyword>
<proteinExistence type="predicted"/>
<keyword evidence="5" id="KW-1185">Reference proteome</keyword>
<reference evidence="4 5" key="1">
    <citation type="submission" date="2021-08" db="EMBL/GenBank/DDBJ databases">
        <title>Comparative Genomics Analysis of the Genus Qipengyuania Reveals Extensive Genetic Diversity and Metabolic Versatility, Including the Description of Fifteen Novel Species.</title>
        <authorList>
            <person name="Liu Y."/>
        </authorList>
    </citation>
    <scope>NUCLEOTIDE SEQUENCE [LARGE SCALE GENOMIC DNA]</scope>
    <source>
        <strain evidence="4 5">1NDH13</strain>
    </source>
</reference>
<dbReference type="Pfam" id="PF00565">
    <property type="entry name" value="SNase"/>
    <property type="match status" value="1"/>
</dbReference>
<dbReference type="Pfam" id="PF05901">
    <property type="entry name" value="Excalibur"/>
    <property type="match status" value="1"/>
</dbReference>
<evidence type="ECO:0000256" key="2">
    <source>
        <dbReference type="SAM" id="SignalP"/>
    </source>
</evidence>
<dbReference type="PANTHER" id="PTHR12302">
    <property type="entry name" value="EBNA2 BINDING PROTEIN P100"/>
    <property type="match status" value="1"/>
</dbReference>
<dbReference type="PANTHER" id="PTHR12302:SF26">
    <property type="entry name" value="BLR1266 PROTEIN"/>
    <property type="match status" value="1"/>
</dbReference>